<keyword evidence="8" id="KW-0326">Glycosidase</keyword>
<dbReference type="Gene3D" id="3.40.430.10">
    <property type="entry name" value="Dihydrofolate Reductase, subunit A"/>
    <property type="match status" value="2"/>
</dbReference>
<keyword evidence="10" id="KW-0732">Signal</keyword>
<dbReference type="CDD" id="cd01284">
    <property type="entry name" value="Riboflavin_deaminase-reductase"/>
    <property type="match status" value="1"/>
</dbReference>
<evidence type="ECO:0000256" key="2">
    <source>
        <dbReference type="ARBA" id="ARBA00000751"/>
    </source>
</evidence>
<keyword evidence="7" id="KW-0378">Hydrolase</keyword>
<name>A0AAW2K8I2_SESRA</name>
<dbReference type="Gene3D" id="1.10.357.40">
    <property type="entry name" value="YbiA-like"/>
    <property type="match status" value="1"/>
</dbReference>
<dbReference type="GO" id="GO:0009231">
    <property type="term" value="P:riboflavin biosynthetic process"/>
    <property type="evidence" value="ECO:0007669"/>
    <property type="project" value="InterPro"/>
</dbReference>
<comment type="caution">
    <text evidence="12">The sequence shown here is derived from an EMBL/GenBank/DDBJ whole genome shotgun (WGS) entry which is preliminary data.</text>
</comment>
<dbReference type="GO" id="GO:0009699">
    <property type="term" value="P:phenylpropanoid biosynthetic process"/>
    <property type="evidence" value="ECO:0007669"/>
    <property type="project" value="UniProtKB-ARBA"/>
</dbReference>
<evidence type="ECO:0000256" key="8">
    <source>
        <dbReference type="ARBA" id="ARBA00023295"/>
    </source>
</evidence>
<dbReference type="GO" id="GO:1901135">
    <property type="term" value="P:carbohydrate derivative metabolic process"/>
    <property type="evidence" value="ECO:0007669"/>
    <property type="project" value="UniProtKB-ARBA"/>
</dbReference>
<feature type="compositionally biased region" description="Basic and acidic residues" evidence="9">
    <location>
        <begin position="891"/>
        <end position="908"/>
    </location>
</feature>
<evidence type="ECO:0000256" key="5">
    <source>
        <dbReference type="ARBA" id="ARBA00011738"/>
    </source>
</evidence>
<feature type="signal peptide" evidence="10">
    <location>
        <begin position="1"/>
        <end position="28"/>
    </location>
</feature>
<comment type="similarity">
    <text evidence="4">Belongs to the plant dirigent protein family.</text>
</comment>
<comment type="subcellular location">
    <subcellularLocation>
        <location evidence="3">Secreted</location>
    </subcellularLocation>
</comment>
<organism evidence="12">
    <name type="scientific">Sesamum radiatum</name>
    <name type="common">Black benniseed</name>
    <dbReference type="NCBI Taxonomy" id="300843"/>
    <lineage>
        <taxon>Eukaryota</taxon>
        <taxon>Viridiplantae</taxon>
        <taxon>Streptophyta</taxon>
        <taxon>Embryophyta</taxon>
        <taxon>Tracheophyta</taxon>
        <taxon>Spermatophyta</taxon>
        <taxon>Magnoliopsida</taxon>
        <taxon>eudicotyledons</taxon>
        <taxon>Gunneridae</taxon>
        <taxon>Pentapetalae</taxon>
        <taxon>asterids</taxon>
        <taxon>lamiids</taxon>
        <taxon>Lamiales</taxon>
        <taxon>Pedaliaceae</taxon>
        <taxon>Sesamum</taxon>
    </lineage>
</organism>
<dbReference type="InterPro" id="IPR004265">
    <property type="entry name" value="Dirigent"/>
</dbReference>
<evidence type="ECO:0000256" key="1">
    <source>
        <dbReference type="ARBA" id="ARBA00000022"/>
    </source>
</evidence>
<feature type="domain" description="CMP/dCMP-type deaminase" evidence="11">
    <location>
        <begin position="373"/>
        <end position="499"/>
    </location>
</feature>
<feature type="chain" id="PRO_5044013850" evidence="10">
    <location>
        <begin position="29"/>
        <end position="908"/>
    </location>
</feature>
<evidence type="ECO:0000259" key="11">
    <source>
        <dbReference type="PROSITE" id="PS51747"/>
    </source>
</evidence>
<dbReference type="GO" id="GO:0016799">
    <property type="term" value="F:hydrolase activity, hydrolyzing N-glycosyl compounds"/>
    <property type="evidence" value="ECO:0007669"/>
    <property type="project" value="UniProtKB-ARBA"/>
</dbReference>
<dbReference type="GO" id="GO:0005576">
    <property type="term" value="C:extracellular region"/>
    <property type="evidence" value="ECO:0007669"/>
    <property type="project" value="UniProtKB-SubCell"/>
</dbReference>
<dbReference type="EMBL" id="JACGWJ010000029">
    <property type="protein sequence ID" value="KAL0302892.1"/>
    <property type="molecule type" value="Genomic_DNA"/>
</dbReference>
<feature type="region of interest" description="Disordered" evidence="9">
    <location>
        <begin position="887"/>
        <end position="908"/>
    </location>
</feature>
<keyword evidence="6" id="KW-0964">Secreted</keyword>
<reference evidence="12" key="2">
    <citation type="journal article" date="2024" name="Plant">
        <title>Genomic evolution and insights into agronomic trait innovations of Sesamum species.</title>
        <authorList>
            <person name="Miao H."/>
            <person name="Wang L."/>
            <person name="Qu L."/>
            <person name="Liu H."/>
            <person name="Sun Y."/>
            <person name="Le M."/>
            <person name="Wang Q."/>
            <person name="Wei S."/>
            <person name="Zheng Y."/>
            <person name="Lin W."/>
            <person name="Duan Y."/>
            <person name="Cao H."/>
            <person name="Xiong S."/>
            <person name="Wang X."/>
            <person name="Wei L."/>
            <person name="Li C."/>
            <person name="Ma Q."/>
            <person name="Ju M."/>
            <person name="Zhao R."/>
            <person name="Li G."/>
            <person name="Mu C."/>
            <person name="Tian Q."/>
            <person name="Mei H."/>
            <person name="Zhang T."/>
            <person name="Gao T."/>
            <person name="Zhang H."/>
        </authorList>
    </citation>
    <scope>NUCLEOTIDE SEQUENCE</scope>
    <source>
        <strain evidence="12">G02</strain>
    </source>
</reference>
<dbReference type="Pfam" id="PF08719">
    <property type="entry name" value="NADAR"/>
    <property type="match status" value="1"/>
</dbReference>
<comment type="catalytic activity">
    <reaction evidence="1">
        <text>5-amino-6-(5-phospho-D-ribosylamino)uracil + H2O = 5,6-diaminouracil + D-ribose 5-phosphate</text>
        <dbReference type="Rhea" id="RHEA:55020"/>
        <dbReference type="ChEBI" id="CHEBI:15377"/>
        <dbReference type="ChEBI" id="CHEBI:46252"/>
        <dbReference type="ChEBI" id="CHEBI:58453"/>
        <dbReference type="ChEBI" id="CHEBI:78346"/>
    </reaction>
</comment>
<evidence type="ECO:0000256" key="10">
    <source>
        <dbReference type="SAM" id="SignalP"/>
    </source>
</evidence>
<reference evidence="12" key="1">
    <citation type="submission" date="2020-06" db="EMBL/GenBank/DDBJ databases">
        <authorList>
            <person name="Li T."/>
            <person name="Hu X."/>
            <person name="Zhang T."/>
            <person name="Song X."/>
            <person name="Zhang H."/>
            <person name="Dai N."/>
            <person name="Sheng W."/>
            <person name="Hou X."/>
            <person name="Wei L."/>
        </authorList>
    </citation>
    <scope>NUCLEOTIDE SEQUENCE</scope>
    <source>
        <strain evidence="12">G02</strain>
        <tissue evidence="12">Leaf</tissue>
    </source>
</reference>
<dbReference type="AlphaFoldDB" id="A0AAW2K8I2"/>
<dbReference type="SUPFAM" id="SSF53597">
    <property type="entry name" value="Dihydrofolate reductase-like"/>
    <property type="match status" value="1"/>
</dbReference>
<protein>
    <submittedName>
        <fullName evidence="12">Riboflavin biosynthesis protein PYRR, chloroplastic</fullName>
    </submittedName>
</protein>
<gene>
    <name evidence="12" type="ORF">Sradi_6157300</name>
</gene>
<dbReference type="PANTHER" id="PTHR46215">
    <property type="entry name" value="DIRIGENT PROTEIN 24-RELATED"/>
    <property type="match status" value="1"/>
</dbReference>
<sequence length="908" mass="96926">MAKLFMLTSKILKSIICLLLLATTLASSARILDEVTPSVPLPADAPDTSDPIPETDNPSVAPTVPPTTTLPSGQFPATATIPSTDLAPVVPTEPAAPVVAPVPDVPPVTTPVTTPSSGAAATSATTAAATSGDHSTFSFFMHDILGGSQPSGRVVAGIVANSDANNLPFSKPNNQIFPINGGVPLNTINGVINNNNYPFLVGLNGSPTNTLVQSNGNNVVTDNNNQAFVTAGQLPQGLTIQQLMFGSVTVVDNEITEGHELGTGVLGKAQGFYITSSTDGSSHTLVLTALFHGGDHHEIVDTISFFGVHRTATPMSHIAVVGGTGKYENAKGYATIETLPHVDQHTTDGVETITHFTVYSNSPTSSSSSSSLAFDAAYIKRAAELADKSAGFTAPHPNYGCVIATTSGNGERVVVGEGYLYAQGTTPAELQAVEAAGESCRGATAYLNMEPNHCLADQAAVSALVQAGIARVVIGIRHPLQHLRGKAVRALRSEGLLVDVLGEDLQCKTVEEGLKSCLLVNAPLLYRASCRVPFSVLKYAMTLDGKIAASSGHASWISSKKSRTRVFDMRGRSDAVIVGGNTVRRDKRCKKELPKYLASKGVEVVEFEILNPKVVMEYLYDRGCLSVLWECGGTLAASAISSGVIHKVHAFVAPKIIGGKNAPSPVGELGMVEMSQALELIDVRYEQVGPDMLVSGFLQPVPDLTPVIPSVDETSAIDPTIAPYEASIIFFYKTWDPYGAFSNFSLHPIQLPDENGNYYSWPSVEHYYQAQKFVGLDDPVAKNCLEEIKNSKSPEEAARIGRRTQRQRPDLVRPDWESVKIDVMYRALKCKFSTYPNLTSMLLSTAGSVLVEASPHDLFWGGGRDGEGLNYLGRLLMQLRSEFLSDSAPNADDRRSLRHDENKVQKLP</sequence>
<comment type="subunit">
    <text evidence="5">Homodimer.</text>
</comment>
<evidence type="ECO:0000256" key="7">
    <source>
        <dbReference type="ARBA" id="ARBA00022801"/>
    </source>
</evidence>
<evidence type="ECO:0000256" key="3">
    <source>
        <dbReference type="ARBA" id="ARBA00004613"/>
    </source>
</evidence>
<dbReference type="GO" id="GO:0008703">
    <property type="term" value="F:5-amino-6-(5-phosphoribosylamino)uracil reductase activity"/>
    <property type="evidence" value="ECO:0007669"/>
    <property type="project" value="InterPro"/>
</dbReference>
<dbReference type="NCBIfam" id="TIGR02464">
    <property type="entry name" value="ribofla_fusion"/>
    <property type="match status" value="1"/>
</dbReference>
<dbReference type="InterPro" id="IPR037238">
    <property type="entry name" value="YbiA-like_sf"/>
</dbReference>
<dbReference type="CDD" id="cd15457">
    <property type="entry name" value="NADAR"/>
    <property type="match status" value="1"/>
</dbReference>
<proteinExistence type="inferred from homology"/>
<dbReference type="SUPFAM" id="SSF53927">
    <property type="entry name" value="Cytidine deaminase-like"/>
    <property type="match status" value="1"/>
</dbReference>
<accession>A0AAW2K8I2</accession>
<dbReference type="Gene3D" id="2.40.480.10">
    <property type="entry name" value="Allene oxide cyclase-like"/>
    <property type="match status" value="1"/>
</dbReference>
<evidence type="ECO:0000313" key="12">
    <source>
        <dbReference type="EMBL" id="KAL0302892.1"/>
    </source>
</evidence>
<dbReference type="InterPro" id="IPR024072">
    <property type="entry name" value="DHFR-like_dom_sf"/>
</dbReference>
<comment type="catalytic activity">
    <reaction evidence="2">
        <text>2,5-diamino-6-hydroxy-4-(5-phosphoribosylamino)-pyrimidine + H2O = 2,5,6-triamino-4-hydroxypyrimidine + D-ribose 5-phosphate</text>
        <dbReference type="Rhea" id="RHEA:23436"/>
        <dbReference type="ChEBI" id="CHEBI:15377"/>
        <dbReference type="ChEBI" id="CHEBI:58614"/>
        <dbReference type="ChEBI" id="CHEBI:78346"/>
        <dbReference type="ChEBI" id="CHEBI:137796"/>
    </reaction>
</comment>
<dbReference type="Pfam" id="PF01872">
    <property type="entry name" value="RibD_C"/>
    <property type="match status" value="1"/>
</dbReference>
<evidence type="ECO:0000256" key="6">
    <source>
        <dbReference type="ARBA" id="ARBA00022525"/>
    </source>
</evidence>
<evidence type="ECO:0000256" key="4">
    <source>
        <dbReference type="ARBA" id="ARBA00010746"/>
    </source>
</evidence>
<feature type="region of interest" description="Disordered" evidence="9">
    <location>
        <begin position="37"/>
        <end position="78"/>
    </location>
</feature>
<dbReference type="InterPro" id="IPR002125">
    <property type="entry name" value="CMP_dCMP_dom"/>
</dbReference>
<evidence type="ECO:0000256" key="9">
    <source>
        <dbReference type="SAM" id="MobiDB-lite"/>
    </source>
</evidence>
<dbReference type="InterPro" id="IPR002734">
    <property type="entry name" value="RibDG_C"/>
</dbReference>
<dbReference type="InterPro" id="IPR016193">
    <property type="entry name" value="Cytidine_deaminase-like"/>
</dbReference>
<dbReference type="Gene3D" id="3.40.140.10">
    <property type="entry name" value="Cytidine Deaminase, domain 2"/>
    <property type="match status" value="1"/>
</dbReference>
<dbReference type="PROSITE" id="PS51747">
    <property type="entry name" value="CYT_DCMP_DEAMINASES_2"/>
    <property type="match status" value="1"/>
</dbReference>
<dbReference type="Pfam" id="PF03018">
    <property type="entry name" value="Dirigent"/>
    <property type="match status" value="1"/>
</dbReference>
<dbReference type="FunFam" id="1.10.357.40:FF:000001">
    <property type="entry name" value="Swarming motility protein ybiA"/>
    <property type="match status" value="1"/>
</dbReference>
<dbReference type="InterPro" id="IPR012816">
    <property type="entry name" value="NADAR"/>
</dbReference>
<dbReference type="InterPro" id="IPR044859">
    <property type="entry name" value="Allene_oxi_cyc_Dirigent"/>
</dbReference>
<dbReference type="PANTHER" id="PTHR46215:SF15">
    <property type="entry name" value="DIRIGENT PROTEIN 24"/>
    <property type="match status" value="1"/>
</dbReference>
<dbReference type="SUPFAM" id="SSF143990">
    <property type="entry name" value="YbiA-like"/>
    <property type="match status" value="1"/>
</dbReference>